<organism evidence="2 3">
    <name type="scientific">Paenibacillus aceti</name>
    <dbReference type="NCBI Taxonomy" id="1820010"/>
    <lineage>
        <taxon>Bacteria</taxon>
        <taxon>Bacillati</taxon>
        <taxon>Bacillota</taxon>
        <taxon>Bacilli</taxon>
        <taxon>Bacillales</taxon>
        <taxon>Paenibacillaceae</taxon>
        <taxon>Paenibacillus</taxon>
    </lineage>
</organism>
<dbReference type="Pfam" id="PF13523">
    <property type="entry name" value="Acetyltransf_8"/>
    <property type="match status" value="1"/>
</dbReference>
<evidence type="ECO:0000313" key="3">
    <source>
        <dbReference type="Proteomes" id="UP000608420"/>
    </source>
</evidence>
<dbReference type="PROSITE" id="PS51186">
    <property type="entry name" value="GNAT"/>
    <property type="match status" value="2"/>
</dbReference>
<accession>A0ABQ1VTY8</accession>
<dbReference type="InterPro" id="IPR016181">
    <property type="entry name" value="Acyl_CoA_acyltransferase"/>
</dbReference>
<reference evidence="3" key="1">
    <citation type="journal article" date="2019" name="Int. J. Syst. Evol. Microbiol.">
        <title>The Global Catalogue of Microorganisms (GCM) 10K type strain sequencing project: providing services to taxonomists for standard genome sequencing and annotation.</title>
        <authorList>
            <consortium name="The Broad Institute Genomics Platform"/>
            <consortium name="The Broad Institute Genome Sequencing Center for Infectious Disease"/>
            <person name="Wu L."/>
            <person name="Ma J."/>
        </authorList>
    </citation>
    <scope>NUCLEOTIDE SEQUENCE [LARGE SCALE GENOMIC DNA]</scope>
    <source>
        <strain evidence="3">CGMCC 1.15420</strain>
    </source>
</reference>
<dbReference type="SUPFAM" id="SSF55729">
    <property type="entry name" value="Acyl-CoA N-acyltransferases (Nat)"/>
    <property type="match status" value="2"/>
</dbReference>
<keyword evidence="3" id="KW-1185">Reference proteome</keyword>
<feature type="domain" description="N-acetyltransferase" evidence="1">
    <location>
        <begin position="174"/>
        <end position="244"/>
    </location>
</feature>
<dbReference type="InterPro" id="IPR000182">
    <property type="entry name" value="GNAT_dom"/>
</dbReference>
<evidence type="ECO:0000259" key="1">
    <source>
        <dbReference type="PROSITE" id="PS51186"/>
    </source>
</evidence>
<evidence type="ECO:0000313" key="2">
    <source>
        <dbReference type="EMBL" id="GGF97521.1"/>
    </source>
</evidence>
<dbReference type="PANTHER" id="PTHR43617">
    <property type="entry name" value="L-AMINO ACID N-ACETYLTRANSFERASE"/>
    <property type="match status" value="1"/>
</dbReference>
<sequence length="251" mass="28898">MSAGDVILIDLKTYNNLGEVKLLLAECMWPDDERIARELDQYLTNDSRGLFGIMIDNELAGLIGIIPYSEDAVELKHIAMKAPYRGRGIGKKLIAEYMRDYQPSTIIAETDQDAVGFYRKVGFEIHSLGEKYPGVERFQCIQFYQLVDDSRQEYGYTDADGIIYGMDQFIGETDYWNRGIGKQLISSMQDYLIHQCQADKVVMDPQTWNARALACYEQCGFVKKKLLKEHELHEGQFRDCWLIEFSVEVAR</sequence>
<name>A0ABQ1VTY8_9BACL</name>
<dbReference type="Pfam" id="PF00583">
    <property type="entry name" value="Acetyltransf_1"/>
    <property type="match status" value="1"/>
</dbReference>
<gene>
    <name evidence="2" type="ORF">GCM10010913_19010</name>
</gene>
<dbReference type="CDD" id="cd04301">
    <property type="entry name" value="NAT_SF"/>
    <property type="match status" value="1"/>
</dbReference>
<proteinExistence type="predicted"/>
<dbReference type="InterPro" id="IPR050276">
    <property type="entry name" value="MshD_Acetyltransferase"/>
</dbReference>
<protein>
    <recommendedName>
        <fullName evidence="1">N-acetyltransferase domain-containing protein</fullName>
    </recommendedName>
</protein>
<dbReference type="Proteomes" id="UP000608420">
    <property type="component" value="Unassembled WGS sequence"/>
</dbReference>
<dbReference type="PANTHER" id="PTHR43617:SF34">
    <property type="entry name" value="PUTATIVE-RELATED"/>
    <property type="match status" value="1"/>
</dbReference>
<dbReference type="EMBL" id="BMIW01000010">
    <property type="protein sequence ID" value="GGF97521.1"/>
    <property type="molecule type" value="Genomic_DNA"/>
</dbReference>
<comment type="caution">
    <text evidence="2">The sequence shown here is derived from an EMBL/GenBank/DDBJ whole genome shotgun (WGS) entry which is preliminary data.</text>
</comment>
<dbReference type="Gene3D" id="3.40.630.30">
    <property type="match status" value="2"/>
</dbReference>
<feature type="domain" description="N-acetyltransferase" evidence="1">
    <location>
        <begin position="7"/>
        <end position="141"/>
    </location>
</feature>